<evidence type="ECO:0000256" key="1">
    <source>
        <dbReference type="SAM" id="Phobius"/>
    </source>
</evidence>
<evidence type="ECO:0000313" key="3">
    <source>
        <dbReference type="Proteomes" id="UP000637074"/>
    </source>
</evidence>
<sequence>MRAIYQIVVAIWSLTASFLKGDWKNLDKYYPTLLYFSIGNLSYEYIAHFNFHLWKMDGKGLFPEIIADFILLFLIAVPAILIYLSNYPDAPKRRILHIMKWILIFTTVEWIGGKFFGVIKYENGWNIWWSFIFNLVMFPMLRLHYISYKKALLCSIPCVVFYLYWFDFI</sequence>
<feature type="transmembrane region" description="Helical" evidence="1">
    <location>
        <begin position="125"/>
        <end position="143"/>
    </location>
</feature>
<dbReference type="InterPro" id="IPR048147">
    <property type="entry name" value="CBO0543-like"/>
</dbReference>
<keyword evidence="1" id="KW-1133">Transmembrane helix</keyword>
<dbReference type="EMBL" id="BNDS01000007">
    <property type="protein sequence ID" value="GHH98432.1"/>
    <property type="molecule type" value="Genomic_DNA"/>
</dbReference>
<reference evidence="2 3" key="1">
    <citation type="journal article" date="2022" name="Int. J. Syst. Evol. Microbiol.">
        <title>Neobacillus kokaensis sp. nov., isolated from soil.</title>
        <authorList>
            <person name="Yuki K."/>
            <person name="Matsubara H."/>
            <person name="Yamaguchi S."/>
        </authorList>
    </citation>
    <scope>NUCLEOTIDE SEQUENCE [LARGE SCALE GENOMIC DNA]</scope>
    <source>
        <strain evidence="2 3">LOB 377</strain>
    </source>
</reference>
<dbReference type="RefSeq" id="WP_191272277.1">
    <property type="nucleotide sequence ID" value="NZ_BNDS01000007.1"/>
</dbReference>
<organism evidence="2 3">
    <name type="scientific">Neobacillus kokaensis</name>
    <dbReference type="NCBI Taxonomy" id="2759023"/>
    <lineage>
        <taxon>Bacteria</taxon>
        <taxon>Bacillati</taxon>
        <taxon>Bacillota</taxon>
        <taxon>Bacilli</taxon>
        <taxon>Bacillales</taxon>
        <taxon>Bacillaceae</taxon>
        <taxon>Neobacillus</taxon>
    </lineage>
</organism>
<keyword evidence="1" id="KW-0812">Transmembrane</keyword>
<protein>
    <submittedName>
        <fullName evidence="2">Uncharacterized protein</fullName>
    </submittedName>
</protein>
<comment type="caution">
    <text evidence="2">The sequence shown here is derived from an EMBL/GenBank/DDBJ whole genome shotgun (WGS) entry which is preliminary data.</text>
</comment>
<name>A0ABQ3N168_9BACI</name>
<feature type="transmembrane region" description="Helical" evidence="1">
    <location>
        <begin position="150"/>
        <end position="166"/>
    </location>
</feature>
<feature type="transmembrane region" description="Helical" evidence="1">
    <location>
        <begin position="98"/>
        <end position="119"/>
    </location>
</feature>
<accession>A0ABQ3N168</accession>
<keyword evidence="3" id="KW-1185">Reference proteome</keyword>
<gene>
    <name evidence="2" type="ORF">AM1BK_19750</name>
</gene>
<evidence type="ECO:0000313" key="2">
    <source>
        <dbReference type="EMBL" id="GHH98432.1"/>
    </source>
</evidence>
<feature type="transmembrane region" description="Helical" evidence="1">
    <location>
        <begin position="65"/>
        <end position="86"/>
    </location>
</feature>
<dbReference type="Proteomes" id="UP000637074">
    <property type="component" value="Unassembled WGS sequence"/>
</dbReference>
<proteinExistence type="predicted"/>
<keyword evidence="1" id="KW-0472">Membrane</keyword>
<dbReference type="NCBIfam" id="NF041644">
    <property type="entry name" value="CBO0543_fam"/>
    <property type="match status" value="1"/>
</dbReference>